<feature type="repeat" description="WD" evidence="1">
    <location>
        <begin position="489"/>
        <end position="517"/>
    </location>
</feature>
<dbReference type="InterPro" id="IPR001680">
    <property type="entry name" value="WD40_rpt"/>
</dbReference>
<dbReference type="Gene3D" id="2.130.10.10">
    <property type="entry name" value="YVTN repeat-like/Quinoprotein amine dehydrogenase"/>
    <property type="match status" value="3"/>
</dbReference>
<dbReference type="EMBL" id="WTPW01001679">
    <property type="protein sequence ID" value="KAF0421102.1"/>
    <property type="molecule type" value="Genomic_DNA"/>
</dbReference>
<dbReference type="GO" id="GO:0005737">
    <property type="term" value="C:cytoplasm"/>
    <property type="evidence" value="ECO:0007669"/>
    <property type="project" value="TreeGrafter"/>
</dbReference>
<dbReference type="Proteomes" id="UP000439903">
    <property type="component" value="Unassembled WGS sequence"/>
</dbReference>
<gene>
    <name evidence="2" type="ORF">F8M41_006816</name>
</gene>
<evidence type="ECO:0000256" key="1">
    <source>
        <dbReference type="PROSITE-ProRule" id="PRU00221"/>
    </source>
</evidence>
<name>A0A8H3X6J4_GIGMA</name>
<dbReference type="SUPFAM" id="SSF50978">
    <property type="entry name" value="WD40 repeat-like"/>
    <property type="match status" value="2"/>
</dbReference>
<evidence type="ECO:0000313" key="3">
    <source>
        <dbReference type="Proteomes" id="UP000439903"/>
    </source>
</evidence>
<dbReference type="PANTHER" id="PTHR44099:SF4">
    <property type="entry name" value="RABCONNECTIN-3B, ISOFORM A"/>
    <property type="match status" value="1"/>
</dbReference>
<dbReference type="InterPro" id="IPR036322">
    <property type="entry name" value="WD40_repeat_dom_sf"/>
</dbReference>
<dbReference type="Pfam" id="PF00400">
    <property type="entry name" value="WD40"/>
    <property type="match status" value="2"/>
</dbReference>
<reference evidence="2 3" key="1">
    <citation type="journal article" date="2019" name="Environ. Microbiol.">
        <title>At the nexus of three kingdoms: the genome of the mycorrhizal fungus Gigaspora margarita provides insights into plant, endobacterial and fungal interactions.</title>
        <authorList>
            <person name="Venice F."/>
            <person name="Ghignone S."/>
            <person name="Salvioli di Fossalunga A."/>
            <person name="Amselem J."/>
            <person name="Novero M."/>
            <person name="Xianan X."/>
            <person name="Sedzielewska Toro K."/>
            <person name="Morin E."/>
            <person name="Lipzen A."/>
            <person name="Grigoriev I.V."/>
            <person name="Henrissat B."/>
            <person name="Martin F.M."/>
            <person name="Bonfante P."/>
        </authorList>
    </citation>
    <scope>NUCLEOTIDE SEQUENCE [LARGE SCALE GENOMIC DNA]</scope>
    <source>
        <strain evidence="2 3">BEG34</strain>
    </source>
</reference>
<evidence type="ECO:0000313" key="2">
    <source>
        <dbReference type="EMBL" id="KAF0421102.1"/>
    </source>
</evidence>
<dbReference type="OrthoDB" id="338622at2759"/>
<keyword evidence="1" id="KW-0853">WD repeat</keyword>
<dbReference type="InterPro" id="IPR015943">
    <property type="entry name" value="WD40/YVTN_repeat-like_dom_sf"/>
</dbReference>
<dbReference type="PANTHER" id="PTHR44099">
    <property type="entry name" value="RABCONNECTIN-3B, ISOFORM A"/>
    <property type="match status" value="1"/>
</dbReference>
<dbReference type="SMART" id="SM00320">
    <property type="entry name" value="WD40"/>
    <property type="match status" value="8"/>
</dbReference>
<organism evidence="2 3">
    <name type="scientific">Gigaspora margarita</name>
    <dbReference type="NCBI Taxonomy" id="4874"/>
    <lineage>
        <taxon>Eukaryota</taxon>
        <taxon>Fungi</taxon>
        <taxon>Fungi incertae sedis</taxon>
        <taxon>Mucoromycota</taxon>
        <taxon>Glomeromycotina</taxon>
        <taxon>Glomeromycetes</taxon>
        <taxon>Diversisporales</taxon>
        <taxon>Gigasporaceae</taxon>
        <taxon>Gigaspora</taxon>
    </lineage>
</organism>
<comment type="caution">
    <text evidence="2">The sequence shown here is derived from an EMBL/GenBank/DDBJ whole genome shotgun (WGS) entry which is preliminary data.</text>
</comment>
<keyword evidence="3" id="KW-1185">Reference proteome</keyword>
<dbReference type="AlphaFoldDB" id="A0A8H3X6J4"/>
<protein>
    <submittedName>
        <fullName evidence="2">WD40 repeat-like protein</fullName>
    </submittedName>
</protein>
<dbReference type="SUPFAM" id="SSF48371">
    <property type="entry name" value="ARM repeat"/>
    <property type="match status" value="1"/>
</dbReference>
<dbReference type="InterPro" id="IPR049916">
    <property type="entry name" value="WDR72-like"/>
</dbReference>
<feature type="repeat" description="WD" evidence="1">
    <location>
        <begin position="1120"/>
        <end position="1153"/>
    </location>
</feature>
<accession>A0A8H3X6J4</accession>
<sequence length="1234" mass="137155">MASSSLVVPLVLWNRLPSSPVTTVVYKEGHVATGLKDGFIWIYRCIVDEQGVLQLQHKVLCIGHKSAITALTITEGQTDGCVGNNYVLISASEDGEVMKWCLLDGRCLVCIPKAFDGMIRSIKPLATCAETPKFLLCSGFADEITILNSSSLEIVRVWAGHNDWVACTPFYDSDARQIKLLSSNFNGFLKIWAFDEIKQTIIKEYDNVGILQAQGDKILELINNPYDIGVIMAITNNFIIIFTIRRGKMHNMQSIRILKNGAFWTSGAFLTKNMILVCTQAGDAHLYSITCTPRKYPSENGHLPMNPGFIPRRSSLPDLKKTNKEKLSIPGHAKPKLVESIYSSNNEFLDLTKIIVFATPSVEGKTSRWYMISFRNQLEGTSFSWKLLSTTAQEYPICERHVQESSWGSETYLSDIWPLRNYQSPKITVITMVNDDQIAFGYENGEICIMPISTALTMDSQDTSSLNTIKTLKGHFGKITCMYTPSFTHSDHKHFVSGGEDCSVRIWSLENGKRLTSFTYHSMPVTHLFEPPAETCGRTRGCIISIAKDNSLSIISLDEMSCLYNFGGYSHHICKIQWRIPENLLLLYYGDESTHIWQTNTSELYQIVKGSTAREMIVDKAWQTSTVSPHDSLSYANNKVKALSSINLQNNGVSDCQIFMINVKQLINDIYHYHVSQIGSRVNTPVVNTEDFDEKPDKLSKIFSWSTNGASQQCITSSSPSISETETQAIDASSVQILVSALMTWGVDNSLDRVCSEKLGLKKPSNQISFGLRGFNGNLSVAAPSNDHREFWKISQTMTAAHLLSIVGLTRPFLLMKGLEKYTSDIITHYGTMLPEFVGTKFHHSSLAFLSKYFQDPAEDIRHSARTLFSAALTSMPPIELQSIIDYWKQFLPAVTSQDVYAQQYMAKSTILLGMIGADHPKFLSKKVSENTALSLILILHEDPKLAHRLAALELCGKGFSTWEPYFDAVAVVKTILGLAIDSDTNVAALKAMAQKAIFQIASVNTPLCISTLTYDTNNSKKPAEKNGFLKLISLFIRKKPLVLYSSLSSLVEAVVKSLDPNIAKMRDTVLQTTTNVLHDLVKTFPSIAFHGATQKLAVGTQEGASIIYDLRTATRCHILEGHTRAVTAVTFSGDGKIIVSCSLEEGTVRVWNPSPGLFGMLAGSLTNGNNSKSEGKKFKPLSTSTKPCKTFRFNLGDDARLPVPSILNTVYFEWTVERTVKLHVENSIMSFNI</sequence>
<dbReference type="InterPro" id="IPR016024">
    <property type="entry name" value="ARM-type_fold"/>
</dbReference>
<proteinExistence type="predicted"/>
<dbReference type="PROSITE" id="PS50082">
    <property type="entry name" value="WD_REPEATS_2"/>
    <property type="match status" value="2"/>
</dbReference>